<evidence type="ECO:0000256" key="5">
    <source>
        <dbReference type="HAMAP-Rule" id="MF_00223"/>
    </source>
</evidence>
<comment type="pathway">
    <text evidence="2 5">Cofactor biosynthesis; 7,8-dihydroneopterin triphosphate biosynthesis; 7,8-dihydroneopterin triphosphate from GTP: step 1/1.</text>
</comment>
<organism evidence="7 8">
    <name type="scientific">candidate division WWE3 bacterium RIFOXYC1_FULL_39_7</name>
    <dbReference type="NCBI Taxonomy" id="1802643"/>
    <lineage>
        <taxon>Bacteria</taxon>
        <taxon>Katanobacteria</taxon>
    </lineage>
</organism>
<evidence type="ECO:0000256" key="2">
    <source>
        <dbReference type="ARBA" id="ARBA00005080"/>
    </source>
</evidence>
<keyword evidence="3 5" id="KW-0554">One-carbon metabolism</keyword>
<feature type="binding site" evidence="5">
    <location>
        <position position="153"/>
    </location>
    <ligand>
        <name>Zn(2+)</name>
        <dbReference type="ChEBI" id="CHEBI:29105"/>
    </ligand>
</feature>
<evidence type="ECO:0000313" key="8">
    <source>
        <dbReference type="Proteomes" id="UP000179113"/>
    </source>
</evidence>
<dbReference type="GO" id="GO:0008270">
    <property type="term" value="F:zinc ion binding"/>
    <property type="evidence" value="ECO:0007669"/>
    <property type="project" value="UniProtKB-UniRule"/>
</dbReference>
<dbReference type="GO" id="GO:0046654">
    <property type="term" value="P:tetrahydrofolate biosynthetic process"/>
    <property type="evidence" value="ECO:0007669"/>
    <property type="project" value="UniProtKB-UniRule"/>
</dbReference>
<dbReference type="Proteomes" id="UP000179113">
    <property type="component" value="Unassembled WGS sequence"/>
</dbReference>
<evidence type="ECO:0000256" key="3">
    <source>
        <dbReference type="ARBA" id="ARBA00022563"/>
    </source>
</evidence>
<dbReference type="Pfam" id="PF01227">
    <property type="entry name" value="GTP_cyclohydroI"/>
    <property type="match status" value="1"/>
</dbReference>
<dbReference type="EC" id="3.5.4.16" evidence="5"/>
<evidence type="ECO:0000259" key="6">
    <source>
        <dbReference type="Pfam" id="PF01227"/>
    </source>
</evidence>
<evidence type="ECO:0000256" key="4">
    <source>
        <dbReference type="ARBA" id="ARBA00022801"/>
    </source>
</evidence>
<dbReference type="GO" id="GO:0006729">
    <property type="term" value="P:tetrahydrobiopterin biosynthetic process"/>
    <property type="evidence" value="ECO:0007669"/>
    <property type="project" value="TreeGrafter"/>
</dbReference>
<accession>A0A1F4WHN6</accession>
<feature type="binding site" evidence="5">
    <location>
        <position position="85"/>
    </location>
    <ligand>
        <name>Zn(2+)</name>
        <dbReference type="ChEBI" id="CHEBI:29105"/>
    </ligand>
</feature>
<comment type="catalytic activity">
    <reaction evidence="1 5">
        <text>GTP + H2O = 7,8-dihydroneopterin 3'-triphosphate + formate + H(+)</text>
        <dbReference type="Rhea" id="RHEA:17473"/>
        <dbReference type="ChEBI" id="CHEBI:15377"/>
        <dbReference type="ChEBI" id="CHEBI:15378"/>
        <dbReference type="ChEBI" id="CHEBI:15740"/>
        <dbReference type="ChEBI" id="CHEBI:37565"/>
        <dbReference type="ChEBI" id="CHEBI:58462"/>
        <dbReference type="EC" id="3.5.4.16"/>
    </reaction>
</comment>
<dbReference type="InterPro" id="IPR020602">
    <property type="entry name" value="GTP_CycHdrlase_I_dom"/>
</dbReference>
<dbReference type="AlphaFoldDB" id="A0A1F4WHN6"/>
<dbReference type="InterPro" id="IPR043133">
    <property type="entry name" value="GTP-CH-I_C/QueF"/>
</dbReference>
<dbReference type="InterPro" id="IPR001474">
    <property type="entry name" value="GTP_CycHdrlase_I"/>
</dbReference>
<dbReference type="NCBIfam" id="NF006825">
    <property type="entry name" value="PRK09347.1-2"/>
    <property type="match status" value="1"/>
</dbReference>
<proteinExistence type="inferred from homology"/>
<dbReference type="GO" id="GO:0003934">
    <property type="term" value="F:GTP cyclohydrolase I activity"/>
    <property type="evidence" value="ECO:0007669"/>
    <property type="project" value="UniProtKB-UniRule"/>
</dbReference>
<dbReference type="GO" id="GO:0005737">
    <property type="term" value="C:cytoplasm"/>
    <property type="evidence" value="ECO:0007669"/>
    <property type="project" value="TreeGrafter"/>
</dbReference>
<dbReference type="GO" id="GO:0006730">
    <property type="term" value="P:one-carbon metabolic process"/>
    <property type="evidence" value="ECO:0007669"/>
    <property type="project" value="UniProtKB-UniRule"/>
</dbReference>
<dbReference type="SUPFAM" id="SSF55620">
    <property type="entry name" value="Tetrahydrobiopterin biosynthesis enzymes-like"/>
    <property type="match status" value="1"/>
</dbReference>
<dbReference type="Gene3D" id="3.30.1130.10">
    <property type="match status" value="1"/>
</dbReference>
<protein>
    <recommendedName>
        <fullName evidence="5">GTP cyclohydrolase 1</fullName>
        <ecNumber evidence="5">3.5.4.16</ecNumber>
    </recommendedName>
    <alternativeName>
        <fullName evidence="5">GTP cyclohydrolase I</fullName>
        <shortName evidence="5">GTP-CH-I</shortName>
    </alternativeName>
</protein>
<keyword evidence="4 5" id="KW-0378">Hydrolase</keyword>
<reference evidence="7 8" key="1">
    <citation type="journal article" date="2016" name="Nat. Commun.">
        <title>Thousands of microbial genomes shed light on interconnected biogeochemical processes in an aquifer system.</title>
        <authorList>
            <person name="Anantharaman K."/>
            <person name="Brown C.T."/>
            <person name="Hug L.A."/>
            <person name="Sharon I."/>
            <person name="Castelle C.J."/>
            <person name="Probst A.J."/>
            <person name="Thomas B.C."/>
            <person name="Singh A."/>
            <person name="Wilkins M.J."/>
            <person name="Karaoz U."/>
            <person name="Brodie E.L."/>
            <person name="Williams K.H."/>
            <person name="Hubbard S.S."/>
            <person name="Banfield J.F."/>
        </authorList>
    </citation>
    <scope>NUCLEOTIDE SEQUENCE [LARGE SCALE GENOMIC DNA]</scope>
</reference>
<keyword evidence="5" id="KW-0862">Zinc</keyword>
<dbReference type="PANTHER" id="PTHR11109:SF7">
    <property type="entry name" value="GTP CYCLOHYDROLASE 1"/>
    <property type="match status" value="1"/>
</dbReference>
<dbReference type="UniPathway" id="UPA00848">
    <property type="reaction ID" value="UER00151"/>
</dbReference>
<evidence type="ECO:0000313" key="7">
    <source>
        <dbReference type="EMBL" id="OGC68876.1"/>
    </source>
</evidence>
<dbReference type="InterPro" id="IPR043134">
    <property type="entry name" value="GTP-CH-I_N"/>
</dbReference>
<dbReference type="GO" id="GO:0005525">
    <property type="term" value="F:GTP binding"/>
    <property type="evidence" value="ECO:0007669"/>
    <property type="project" value="UniProtKB-KW"/>
</dbReference>
<comment type="similarity">
    <text evidence="5">Belongs to the GTP cyclohydrolase I family.</text>
</comment>
<feature type="domain" description="GTP cyclohydrolase I" evidence="6">
    <location>
        <begin position="17"/>
        <end position="189"/>
    </location>
</feature>
<keyword evidence="5" id="KW-0547">Nucleotide-binding</keyword>
<dbReference type="Gene3D" id="1.10.286.10">
    <property type="match status" value="1"/>
</dbReference>
<dbReference type="EMBL" id="MEWA01000030">
    <property type="protein sequence ID" value="OGC68876.1"/>
    <property type="molecule type" value="Genomic_DNA"/>
</dbReference>
<keyword evidence="5" id="KW-0342">GTP-binding</keyword>
<comment type="caution">
    <text evidence="7">The sequence shown here is derived from an EMBL/GenBank/DDBJ whole genome shotgun (WGS) entry which is preliminary data.</text>
</comment>
<gene>
    <name evidence="5" type="primary">folE</name>
    <name evidence="7" type="ORF">A2415_05530</name>
</gene>
<sequence length="197" mass="22550">MKKLPIRNDDSDPRVWVYKLIEHFGEDTSRPGLLETPDRVIRMYNEILGGYKLDEAKLYKVFQSNGYGELITVANIDFYSLCEHHMAPFYGKVHIGYVPDGHVLGLSKFARIVDMFARRLQIQEGLTKQIADSLERHLNPNGVIVHVEAEHLCVNMRGVKKRGFVTKTTVRKGVFRSDGLLVEQFFRDINGQAEKDG</sequence>
<comment type="subunit">
    <text evidence="5">Homopolymer.</text>
</comment>
<keyword evidence="5" id="KW-0479">Metal-binding</keyword>
<dbReference type="NCBIfam" id="NF006826">
    <property type="entry name" value="PRK09347.1-3"/>
    <property type="match status" value="1"/>
</dbReference>
<dbReference type="FunFam" id="3.30.1130.10:FF:000001">
    <property type="entry name" value="GTP cyclohydrolase 1"/>
    <property type="match status" value="1"/>
</dbReference>
<dbReference type="PANTHER" id="PTHR11109">
    <property type="entry name" value="GTP CYCLOHYDROLASE I"/>
    <property type="match status" value="1"/>
</dbReference>
<feature type="binding site" evidence="5">
    <location>
        <position position="82"/>
    </location>
    <ligand>
        <name>Zn(2+)</name>
        <dbReference type="ChEBI" id="CHEBI:29105"/>
    </ligand>
</feature>
<name>A0A1F4WHN6_UNCKA</name>
<dbReference type="NCBIfam" id="TIGR00063">
    <property type="entry name" value="folE"/>
    <property type="match status" value="1"/>
</dbReference>
<evidence type="ECO:0000256" key="1">
    <source>
        <dbReference type="ARBA" id="ARBA00001052"/>
    </source>
</evidence>
<dbReference type="HAMAP" id="MF_00223">
    <property type="entry name" value="FolE"/>
    <property type="match status" value="1"/>
</dbReference>